<evidence type="ECO:0000313" key="1">
    <source>
        <dbReference type="EMBL" id="CAA3000036.1"/>
    </source>
</evidence>
<sequence>MNIIEKQKAGVLRDLLLKSVALCAASQFFHPIAFRRVPPVTDLQEVGEDRVGEDEGWNPESDMDIDEIGLCLALALALAE</sequence>
<dbReference type="Proteomes" id="UP000594638">
    <property type="component" value="Unassembled WGS sequence"/>
</dbReference>
<protein>
    <submittedName>
        <fullName evidence="1">Uncharacterized protein</fullName>
    </submittedName>
</protein>
<gene>
    <name evidence="1" type="ORF">OLEA9_A076697</name>
</gene>
<accession>A0A8S0T8K3</accession>
<name>A0A8S0T8K3_OLEEU</name>
<evidence type="ECO:0000313" key="2">
    <source>
        <dbReference type="Proteomes" id="UP000594638"/>
    </source>
</evidence>
<dbReference type="AlphaFoldDB" id="A0A8S0T8K3"/>
<reference evidence="1 2" key="1">
    <citation type="submission" date="2019-12" db="EMBL/GenBank/DDBJ databases">
        <authorList>
            <person name="Alioto T."/>
            <person name="Alioto T."/>
            <person name="Gomez Garrido J."/>
        </authorList>
    </citation>
    <scope>NUCLEOTIDE SEQUENCE [LARGE SCALE GENOMIC DNA]</scope>
</reference>
<dbReference type="Gramene" id="OE9A076697T1">
    <property type="protein sequence ID" value="OE9A076697C1"/>
    <property type="gene ID" value="OE9A076697"/>
</dbReference>
<organism evidence="1 2">
    <name type="scientific">Olea europaea subsp. europaea</name>
    <dbReference type="NCBI Taxonomy" id="158383"/>
    <lineage>
        <taxon>Eukaryota</taxon>
        <taxon>Viridiplantae</taxon>
        <taxon>Streptophyta</taxon>
        <taxon>Embryophyta</taxon>
        <taxon>Tracheophyta</taxon>
        <taxon>Spermatophyta</taxon>
        <taxon>Magnoliopsida</taxon>
        <taxon>eudicotyledons</taxon>
        <taxon>Gunneridae</taxon>
        <taxon>Pentapetalae</taxon>
        <taxon>asterids</taxon>
        <taxon>lamiids</taxon>
        <taxon>Lamiales</taxon>
        <taxon>Oleaceae</taxon>
        <taxon>Oleeae</taxon>
        <taxon>Olea</taxon>
    </lineage>
</organism>
<dbReference type="EMBL" id="CACTIH010005665">
    <property type="protein sequence ID" value="CAA3000036.1"/>
    <property type="molecule type" value="Genomic_DNA"/>
</dbReference>
<keyword evidence="2" id="KW-1185">Reference proteome</keyword>
<proteinExistence type="predicted"/>
<comment type="caution">
    <text evidence="1">The sequence shown here is derived from an EMBL/GenBank/DDBJ whole genome shotgun (WGS) entry which is preliminary data.</text>
</comment>